<dbReference type="GO" id="GO:0004493">
    <property type="term" value="F:methylmalonyl-CoA epimerase activity"/>
    <property type="evidence" value="ECO:0007669"/>
    <property type="project" value="TreeGrafter"/>
</dbReference>
<evidence type="ECO:0000259" key="2">
    <source>
        <dbReference type="PROSITE" id="PS51819"/>
    </source>
</evidence>
<dbReference type="GO" id="GO:0051213">
    <property type="term" value="F:dioxygenase activity"/>
    <property type="evidence" value="ECO:0007669"/>
    <property type="project" value="UniProtKB-KW"/>
</dbReference>
<dbReference type="Pfam" id="PF00903">
    <property type="entry name" value="Glyoxalase"/>
    <property type="match status" value="2"/>
</dbReference>
<dbReference type="InterPro" id="IPR051785">
    <property type="entry name" value="MMCE/EMCE_epimerase"/>
</dbReference>
<dbReference type="InterPro" id="IPR037523">
    <property type="entry name" value="VOC_core"/>
</dbReference>
<dbReference type="PROSITE" id="PS51819">
    <property type="entry name" value="VOC"/>
    <property type="match status" value="2"/>
</dbReference>
<dbReference type="OrthoDB" id="9795618at2"/>
<reference evidence="3 4" key="1">
    <citation type="submission" date="2017-05" db="EMBL/GenBank/DDBJ databases">
        <authorList>
            <person name="Varghese N."/>
            <person name="Submissions S."/>
        </authorList>
    </citation>
    <scope>NUCLEOTIDE SEQUENCE [LARGE SCALE GENOMIC DNA]</scope>
    <source>
        <strain evidence="3 4">DSM 21985</strain>
    </source>
</reference>
<dbReference type="PANTHER" id="PTHR43048">
    <property type="entry name" value="METHYLMALONYL-COA EPIMERASE"/>
    <property type="match status" value="1"/>
</dbReference>
<dbReference type="PANTHER" id="PTHR43048:SF6">
    <property type="entry name" value="BLR8189 PROTEIN"/>
    <property type="match status" value="1"/>
</dbReference>
<dbReference type="InterPro" id="IPR029068">
    <property type="entry name" value="Glyas_Bleomycin-R_OHBP_Dase"/>
</dbReference>
<keyword evidence="1" id="KW-0479">Metal-binding</keyword>
<dbReference type="GO" id="GO:0046491">
    <property type="term" value="P:L-methylmalonyl-CoA metabolic process"/>
    <property type="evidence" value="ECO:0007669"/>
    <property type="project" value="TreeGrafter"/>
</dbReference>
<gene>
    <name evidence="3" type="ORF">SAMN06265219_106176</name>
</gene>
<protein>
    <submittedName>
        <fullName evidence="3">Catechol 2,3-dioxygenase</fullName>
    </submittedName>
</protein>
<dbReference type="Gene3D" id="3.10.180.10">
    <property type="entry name" value="2,3-Dihydroxybiphenyl 1,2-Dioxygenase, domain 1"/>
    <property type="match status" value="2"/>
</dbReference>
<sequence length="353" mass="39780">MEKVIAGIQQIGIGIPDVHKATDWYRRHFGMDIKVFEDEATAELMLPYTGGKPHDRTAILTLNMKGGGGFEIWQYTSRTPQPADFDLMMGDLGINCGKIKSINVPGTYDEMEAADVEILTPLEKNPAGEYTFFVKDLYGNIWQVVKGREFFREKTPASTGGVVGAVIGSTDIDEARKLYSDVLGYDEVVYDETGKFSDMKGLPGGEHTFRRVLLRHSKPRQGGFSPMFGPTEIELIDVKARTPRKIFKDRYWGDLGFIHLCFDVQGMDALEKELEAKGFPFTVDSANSFDMGEAAGRFTYVEDPDGTLIEFVETHKVPIIKKIGWYIDMTKRDPKKNLPNWMIGALRFSRMKD</sequence>
<dbReference type="EMBL" id="FXTP01000006">
    <property type="protein sequence ID" value="SMO63864.1"/>
    <property type="molecule type" value="Genomic_DNA"/>
</dbReference>
<proteinExistence type="predicted"/>
<keyword evidence="3" id="KW-0223">Dioxygenase</keyword>
<accession>A0A521CWQ2</accession>
<dbReference type="RefSeq" id="WP_142454199.1">
    <property type="nucleotide sequence ID" value="NZ_FXTP01000006.1"/>
</dbReference>
<feature type="domain" description="VOC" evidence="2">
    <location>
        <begin position="7"/>
        <end position="147"/>
    </location>
</feature>
<evidence type="ECO:0000256" key="1">
    <source>
        <dbReference type="ARBA" id="ARBA00022723"/>
    </source>
</evidence>
<feature type="domain" description="VOC" evidence="2">
    <location>
        <begin position="161"/>
        <end position="314"/>
    </location>
</feature>
<dbReference type="AlphaFoldDB" id="A0A521CWQ2"/>
<keyword evidence="3" id="KW-0560">Oxidoreductase</keyword>
<name>A0A521CWQ2_9BACT</name>
<dbReference type="InterPro" id="IPR004360">
    <property type="entry name" value="Glyas_Fos-R_dOase_dom"/>
</dbReference>
<dbReference type="GO" id="GO:0046872">
    <property type="term" value="F:metal ion binding"/>
    <property type="evidence" value="ECO:0007669"/>
    <property type="project" value="UniProtKB-KW"/>
</dbReference>
<dbReference type="SUPFAM" id="SSF54593">
    <property type="entry name" value="Glyoxalase/Bleomycin resistance protein/Dihydroxybiphenyl dioxygenase"/>
    <property type="match status" value="2"/>
</dbReference>
<keyword evidence="4" id="KW-1185">Reference proteome</keyword>
<organism evidence="3 4">
    <name type="scientific">Gracilimonas mengyeensis</name>
    <dbReference type="NCBI Taxonomy" id="1302730"/>
    <lineage>
        <taxon>Bacteria</taxon>
        <taxon>Pseudomonadati</taxon>
        <taxon>Balneolota</taxon>
        <taxon>Balneolia</taxon>
        <taxon>Balneolales</taxon>
        <taxon>Balneolaceae</taxon>
        <taxon>Gracilimonas</taxon>
    </lineage>
</organism>
<dbReference type="Proteomes" id="UP000317557">
    <property type="component" value="Unassembled WGS sequence"/>
</dbReference>
<evidence type="ECO:0000313" key="4">
    <source>
        <dbReference type="Proteomes" id="UP000317557"/>
    </source>
</evidence>
<evidence type="ECO:0000313" key="3">
    <source>
        <dbReference type="EMBL" id="SMO63864.1"/>
    </source>
</evidence>